<dbReference type="RefSeq" id="WP_139680065.1">
    <property type="nucleotide sequence ID" value="NZ_CP040846.1"/>
</dbReference>
<dbReference type="GeneID" id="40473977"/>
<sequence length="219" mass="24903">MTEPIKDSVEVALDLDEKEVYAHIAHESAEDIIRIISSLDAERARLHGEVIYYKDDWDDLIRERMAKGKRHTAFDFYNPSLLDIWEGKVKEIKEAKKREKGVYAAIGAAIGATALASLLTGQPYLIIGLAILPAVLLIRDSTREKLDLIYYELTQFFIDELAELVEKHSLQPERYKFKIFSGDYFGVEIFKTPAGIFAVVGAKSREQPLNISSTQYFLE</sequence>
<organism evidence="2 3">
    <name type="scientific">Thermococcus indicus</name>
    <dbReference type="NCBI Taxonomy" id="2586643"/>
    <lineage>
        <taxon>Archaea</taxon>
        <taxon>Methanobacteriati</taxon>
        <taxon>Methanobacteriota</taxon>
        <taxon>Thermococci</taxon>
        <taxon>Thermococcales</taxon>
        <taxon>Thermococcaceae</taxon>
        <taxon>Thermococcus</taxon>
    </lineage>
</organism>
<protein>
    <submittedName>
        <fullName evidence="2">Uncharacterized protein</fullName>
    </submittedName>
</protein>
<dbReference type="OrthoDB" id="86127at2157"/>
<dbReference type="EMBL" id="CP040846">
    <property type="protein sequence ID" value="QDA30678.1"/>
    <property type="molecule type" value="Genomic_DNA"/>
</dbReference>
<dbReference type="Proteomes" id="UP000306007">
    <property type="component" value="Chromosome"/>
</dbReference>
<keyword evidence="1" id="KW-0812">Transmembrane</keyword>
<dbReference type="KEGG" id="tic:FH039_02295"/>
<keyword evidence="1" id="KW-1133">Transmembrane helix</keyword>
<accession>A0A4Y5SIP8</accession>
<reference evidence="2 3" key="1">
    <citation type="submission" date="2019-06" db="EMBL/GenBank/DDBJ databases">
        <title>Thermococcus indicus sp. nov., a Fe(III)-reducing hyperthermophilic archaeon isolated from the Onnuri vent field of the Central Indian Ocean ridge.</title>
        <authorList>
            <person name="Lim J.K."/>
            <person name="Kim Y.J."/>
            <person name="Kwon K.K."/>
        </authorList>
    </citation>
    <scope>NUCLEOTIDE SEQUENCE [LARGE SCALE GENOMIC DNA]</scope>
    <source>
        <strain evidence="2 3">IOH1</strain>
    </source>
</reference>
<proteinExistence type="predicted"/>
<feature type="transmembrane region" description="Helical" evidence="1">
    <location>
        <begin position="101"/>
        <end position="118"/>
    </location>
</feature>
<evidence type="ECO:0000256" key="1">
    <source>
        <dbReference type="SAM" id="Phobius"/>
    </source>
</evidence>
<name>A0A4Y5SIP8_9EURY</name>
<evidence type="ECO:0000313" key="2">
    <source>
        <dbReference type="EMBL" id="QDA30678.1"/>
    </source>
</evidence>
<keyword evidence="3" id="KW-1185">Reference proteome</keyword>
<dbReference type="AlphaFoldDB" id="A0A4Y5SIP8"/>
<evidence type="ECO:0000313" key="3">
    <source>
        <dbReference type="Proteomes" id="UP000306007"/>
    </source>
</evidence>
<keyword evidence="1" id="KW-0472">Membrane</keyword>
<gene>
    <name evidence="2" type="ORF">FH039_02295</name>
</gene>